<organism evidence="3 4">
    <name type="scientific">Physocladia obscura</name>
    <dbReference type="NCBI Taxonomy" id="109957"/>
    <lineage>
        <taxon>Eukaryota</taxon>
        <taxon>Fungi</taxon>
        <taxon>Fungi incertae sedis</taxon>
        <taxon>Chytridiomycota</taxon>
        <taxon>Chytridiomycota incertae sedis</taxon>
        <taxon>Chytridiomycetes</taxon>
        <taxon>Chytridiales</taxon>
        <taxon>Chytriomycetaceae</taxon>
        <taxon>Physocladia</taxon>
    </lineage>
</organism>
<name>A0AAD5T0L4_9FUNG</name>
<proteinExistence type="predicted"/>
<comment type="caution">
    <text evidence="3">The sequence shown here is derived from an EMBL/GenBank/DDBJ whole genome shotgun (WGS) entry which is preliminary data.</text>
</comment>
<reference evidence="3" key="1">
    <citation type="submission" date="2020-05" db="EMBL/GenBank/DDBJ databases">
        <title>Phylogenomic resolution of chytrid fungi.</title>
        <authorList>
            <person name="Stajich J.E."/>
            <person name="Amses K."/>
            <person name="Simmons R."/>
            <person name="Seto K."/>
            <person name="Myers J."/>
            <person name="Bonds A."/>
            <person name="Quandt C.A."/>
            <person name="Barry K."/>
            <person name="Liu P."/>
            <person name="Grigoriev I."/>
            <person name="Longcore J.E."/>
            <person name="James T.Y."/>
        </authorList>
    </citation>
    <scope>NUCLEOTIDE SEQUENCE</scope>
    <source>
        <strain evidence="3">JEL0513</strain>
    </source>
</reference>
<dbReference type="AlphaFoldDB" id="A0AAD5T0L4"/>
<keyword evidence="1" id="KW-0175">Coiled coil</keyword>
<evidence type="ECO:0000256" key="2">
    <source>
        <dbReference type="SAM" id="MobiDB-lite"/>
    </source>
</evidence>
<feature type="region of interest" description="Disordered" evidence="2">
    <location>
        <begin position="117"/>
        <end position="179"/>
    </location>
</feature>
<feature type="compositionally biased region" description="Low complexity" evidence="2">
    <location>
        <begin position="121"/>
        <end position="145"/>
    </location>
</feature>
<protein>
    <submittedName>
        <fullName evidence="3">Uncharacterized protein</fullName>
    </submittedName>
</protein>
<feature type="coiled-coil region" evidence="1">
    <location>
        <begin position="281"/>
        <end position="371"/>
    </location>
</feature>
<sequence>MSTLEILGDQVTLVSIMKNQSFLSNIQEIFWCSIKNLSSIVKTTSTSLVEKRSHMRRRNLVLFDEDNNELSGINKDESATESIMLSLPPPSSETPVTTLMRRIETTVGFGFTNVLDESADSTSSPSSSSSISPSTFSSTSEPSTPKRVATSTLTEESKNALMHSQKPTTTTNNEGAVLPRMTKTAHGIEQIFAKIDDVKVAQLVEILTEKDGQIERLEHDILGLRRVLGDIEASDQVEVTQTQIAIQALTTAAATAAGKSNSDTDDEIEKRRKMKIMDENNAAHSMKLAQLQSQIKLSKQECVKLKEFVELNELEVERLRLLLTQTEIQAQQAQVNLVASQTECKKIKQDSEDLKKRMQSALKKIEGKTLEIVNFQLNASSTNSNVNSTRSSLPLISATSFFSNDQSATSPLFSTKNEFQTTGLFEKGSPSQELLQAQFEKMNKKLVEKIQQVSALEAKLVGAISALHVHQETHLAAIAEKNEELERLSQFCKRVESERDFFRAEISNLEGMGVGKSEGLKAALARVTLEAEDAMRMLEADRKMLEDALESKRNEVVKLKDKIEKTRNSLKERDVKISDFEKTVESLKDKITRVEWLVDKKDTQLENFEQAVKVTIGKRNAALNSFESTIEDLEASQKK</sequence>
<feature type="coiled-coil region" evidence="1">
    <location>
        <begin position="439"/>
        <end position="569"/>
    </location>
</feature>
<dbReference type="EMBL" id="JADGJH010001173">
    <property type="protein sequence ID" value="KAJ3117353.1"/>
    <property type="molecule type" value="Genomic_DNA"/>
</dbReference>
<feature type="compositionally biased region" description="Polar residues" evidence="2">
    <location>
        <begin position="165"/>
        <end position="174"/>
    </location>
</feature>
<accession>A0AAD5T0L4</accession>
<feature type="non-terminal residue" evidence="3">
    <location>
        <position position="639"/>
    </location>
</feature>
<evidence type="ECO:0000256" key="1">
    <source>
        <dbReference type="SAM" id="Coils"/>
    </source>
</evidence>
<evidence type="ECO:0000313" key="4">
    <source>
        <dbReference type="Proteomes" id="UP001211907"/>
    </source>
</evidence>
<evidence type="ECO:0000313" key="3">
    <source>
        <dbReference type="EMBL" id="KAJ3117353.1"/>
    </source>
</evidence>
<dbReference type="Proteomes" id="UP001211907">
    <property type="component" value="Unassembled WGS sequence"/>
</dbReference>
<keyword evidence="4" id="KW-1185">Reference proteome</keyword>
<gene>
    <name evidence="3" type="ORF">HK100_000844</name>
</gene>